<keyword evidence="1" id="KW-0472">Membrane</keyword>
<reference evidence="2 3" key="1">
    <citation type="submission" date="2023-10" db="EMBL/GenBank/DDBJ databases">
        <title>Saccharopolyspora sp. nov., isolated from mangrove soil.</title>
        <authorList>
            <person name="Lu Y."/>
            <person name="Liu W."/>
        </authorList>
    </citation>
    <scope>NUCLEOTIDE SEQUENCE [LARGE SCALE GENOMIC DNA]</scope>
    <source>
        <strain evidence="2 3">S2-29</strain>
    </source>
</reference>
<feature type="transmembrane region" description="Helical" evidence="1">
    <location>
        <begin position="139"/>
        <end position="162"/>
    </location>
</feature>
<name>A0ABU6A9G5_9PSEU</name>
<evidence type="ECO:0008006" key="4">
    <source>
        <dbReference type="Google" id="ProtNLM"/>
    </source>
</evidence>
<protein>
    <recommendedName>
        <fullName evidence="4">DUF1700 domain-containing protein</fullName>
    </recommendedName>
</protein>
<dbReference type="Pfam" id="PF22564">
    <property type="entry name" value="HAAS"/>
    <property type="match status" value="1"/>
</dbReference>
<feature type="transmembrane region" description="Helical" evidence="1">
    <location>
        <begin position="112"/>
        <end position="132"/>
    </location>
</feature>
<keyword evidence="3" id="KW-1185">Reference proteome</keyword>
<evidence type="ECO:0000256" key="1">
    <source>
        <dbReference type="SAM" id="Phobius"/>
    </source>
</evidence>
<feature type="transmembrane region" description="Helical" evidence="1">
    <location>
        <begin position="74"/>
        <end position="92"/>
    </location>
</feature>
<dbReference type="EMBL" id="JAWLNX010000007">
    <property type="protein sequence ID" value="MEB3368088.1"/>
    <property type="molecule type" value="Genomic_DNA"/>
</dbReference>
<keyword evidence="1" id="KW-0812">Transmembrane</keyword>
<comment type="caution">
    <text evidence="2">The sequence shown here is derived from an EMBL/GenBank/DDBJ whole genome shotgun (WGS) entry which is preliminary data.</text>
</comment>
<evidence type="ECO:0000313" key="2">
    <source>
        <dbReference type="EMBL" id="MEB3368088.1"/>
    </source>
</evidence>
<organism evidence="2 3">
    <name type="scientific">Saccharopolyspora mangrovi</name>
    <dbReference type="NCBI Taxonomy" id="3082379"/>
    <lineage>
        <taxon>Bacteria</taxon>
        <taxon>Bacillati</taxon>
        <taxon>Actinomycetota</taxon>
        <taxon>Actinomycetes</taxon>
        <taxon>Pseudonocardiales</taxon>
        <taxon>Pseudonocardiaceae</taxon>
        <taxon>Saccharopolyspora</taxon>
    </lineage>
</organism>
<feature type="transmembrane region" description="Helical" evidence="1">
    <location>
        <begin position="174"/>
        <end position="195"/>
    </location>
</feature>
<dbReference type="Proteomes" id="UP001327093">
    <property type="component" value="Unassembled WGS sequence"/>
</dbReference>
<accession>A0ABU6A9G5</accession>
<gene>
    <name evidence="2" type="ORF">R4I43_11810</name>
</gene>
<keyword evidence="1" id="KW-1133">Transmembrane helix</keyword>
<dbReference type="RefSeq" id="WP_324265635.1">
    <property type="nucleotide sequence ID" value="NZ_JAWLNX010000007.1"/>
</dbReference>
<evidence type="ECO:0000313" key="3">
    <source>
        <dbReference type="Proteomes" id="UP001327093"/>
    </source>
</evidence>
<proteinExistence type="predicted"/>
<sequence>MMTLDKKYHDDLYKALRMHEISGERAGEVLAEVEAHVIETGENPVEAFGKPREYARQVAAQLDPATGKPSTAKTVVTGVVIAALAMFGPNFIGDGLYYGAEGVPFTVRDVVAQPLLLIFVVTGVLLAFRAYTASAHNKLFAGGAVAAAVAFLASQILCNKYLDDETPVFSAPSWLILALGVVFFVGVMTMLVQAIRRGRLRYPEKK</sequence>